<evidence type="ECO:0000256" key="4">
    <source>
        <dbReference type="ARBA" id="ARBA00023242"/>
    </source>
</evidence>
<dbReference type="STRING" id="743788.S8FNF8"/>
<keyword evidence="4" id="KW-0539">Nucleus</keyword>
<reference evidence="7 8" key="1">
    <citation type="journal article" date="2012" name="Science">
        <title>The Paleozoic origin of enzymatic lignin decomposition reconstructed from 31 fungal genomes.</title>
        <authorList>
            <person name="Floudas D."/>
            <person name="Binder M."/>
            <person name="Riley R."/>
            <person name="Barry K."/>
            <person name="Blanchette R.A."/>
            <person name="Henrissat B."/>
            <person name="Martinez A.T."/>
            <person name="Otillar R."/>
            <person name="Spatafora J.W."/>
            <person name="Yadav J.S."/>
            <person name="Aerts A."/>
            <person name="Benoit I."/>
            <person name="Boyd A."/>
            <person name="Carlson A."/>
            <person name="Copeland A."/>
            <person name="Coutinho P.M."/>
            <person name="de Vries R.P."/>
            <person name="Ferreira P."/>
            <person name="Findley K."/>
            <person name="Foster B."/>
            <person name="Gaskell J."/>
            <person name="Glotzer D."/>
            <person name="Gorecki P."/>
            <person name="Heitman J."/>
            <person name="Hesse C."/>
            <person name="Hori C."/>
            <person name="Igarashi K."/>
            <person name="Jurgens J.A."/>
            <person name="Kallen N."/>
            <person name="Kersten P."/>
            <person name="Kohler A."/>
            <person name="Kuees U."/>
            <person name="Kumar T.K.A."/>
            <person name="Kuo A."/>
            <person name="LaButti K."/>
            <person name="Larrondo L.F."/>
            <person name="Lindquist E."/>
            <person name="Ling A."/>
            <person name="Lombard V."/>
            <person name="Lucas S."/>
            <person name="Lundell T."/>
            <person name="Martin R."/>
            <person name="McLaughlin D.J."/>
            <person name="Morgenstern I."/>
            <person name="Morin E."/>
            <person name="Murat C."/>
            <person name="Nagy L.G."/>
            <person name="Nolan M."/>
            <person name="Ohm R.A."/>
            <person name="Patyshakuliyeva A."/>
            <person name="Rokas A."/>
            <person name="Ruiz-Duenas F.J."/>
            <person name="Sabat G."/>
            <person name="Salamov A."/>
            <person name="Samejima M."/>
            <person name="Schmutz J."/>
            <person name="Slot J.C."/>
            <person name="St John F."/>
            <person name="Stenlid J."/>
            <person name="Sun H."/>
            <person name="Sun S."/>
            <person name="Syed K."/>
            <person name="Tsang A."/>
            <person name="Wiebenga A."/>
            <person name="Young D."/>
            <person name="Pisabarro A."/>
            <person name="Eastwood D.C."/>
            <person name="Martin F."/>
            <person name="Cullen D."/>
            <person name="Grigoriev I.V."/>
            <person name="Hibbett D.S."/>
        </authorList>
    </citation>
    <scope>NUCLEOTIDE SEQUENCE</scope>
    <source>
        <strain evidence="8">FP-58527</strain>
    </source>
</reference>
<feature type="compositionally biased region" description="Basic and acidic residues" evidence="6">
    <location>
        <begin position="201"/>
        <end position="212"/>
    </location>
</feature>
<dbReference type="InterPro" id="IPR034353">
    <property type="entry name" value="ABT1/ESF2_RRM"/>
</dbReference>
<evidence type="ECO:0000256" key="3">
    <source>
        <dbReference type="ARBA" id="ARBA00022884"/>
    </source>
</evidence>
<comment type="similarity">
    <text evidence="2">Belongs to the ESF2/ABP1 family.</text>
</comment>
<feature type="compositionally biased region" description="Polar residues" evidence="6">
    <location>
        <begin position="230"/>
        <end position="246"/>
    </location>
</feature>
<evidence type="ECO:0000256" key="1">
    <source>
        <dbReference type="ARBA" id="ARBA00004604"/>
    </source>
</evidence>
<dbReference type="GO" id="GO:0000447">
    <property type="term" value="P:endonucleolytic cleavage in ITS1 to separate SSU-rRNA from 5.8S rRNA and LSU-rRNA from tricistronic rRNA transcript (SSU-rRNA, 5.8S rRNA, LSU-rRNA)"/>
    <property type="evidence" value="ECO:0007669"/>
    <property type="project" value="TreeGrafter"/>
</dbReference>
<sequence length="246" mass="28255">MDPEGFAGPSKVVKPLTPEALAAFKASQEKAGVIYISRIPPGMRPTKVRHIMSAYGEVGRVYLQQEDAKRAYLRRKYTSTKKPHFTEGWVEFKDKRVARSVAEMLNAQPIGGKKGTRWRDDVWTMKYLPKFKWNMLTEQIAHEAAVHTAQLRVELSQSLREQREYLKNVELARVLDKRAERKRKTNSDLDAAPVPSAPRPILEEEVKPEQPQHSKPRKRQRRALVEDDGANTTRNKQLDSVLNSIF</sequence>
<protein>
    <recommendedName>
        <fullName evidence="5">18S rRNA factor 2</fullName>
    </recommendedName>
</protein>
<dbReference type="GO" id="GO:0005730">
    <property type="term" value="C:nucleolus"/>
    <property type="evidence" value="ECO:0007669"/>
    <property type="project" value="UniProtKB-SubCell"/>
</dbReference>
<evidence type="ECO:0000313" key="8">
    <source>
        <dbReference type="Proteomes" id="UP000015241"/>
    </source>
</evidence>
<dbReference type="eggNOG" id="KOG3152">
    <property type="taxonomic scope" value="Eukaryota"/>
</dbReference>
<evidence type="ECO:0000313" key="7">
    <source>
        <dbReference type="EMBL" id="EPT02796.1"/>
    </source>
</evidence>
<dbReference type="SUPFAM" id="SSF54928">
    <property type="entry name" value="RNA-binding domain, RBD"/>
    <property type="match status" value="1"/>
</dbReference>
<dbReference type="GO" id="GO:0003723">
    <property type="term" value="F:RNA binding"/>
    <property type="evidence" value="ECO:0007669"/>
    <property type="project" value="UniProtKB-KW"/>
</dbReference>
<dbReference type="EMBL" id="KE504133">
    <property type="protein sequence ID" value="EPT02796.1"/>
    <property type="molecule type" value="Genomic_DNA"/>
</dbReference>
<dbReference type="FunCoup" id="S8FNF8">
    <property type="interactions" value="521"/>
</dbReference>
<dbReference type="GO" id="GO:0034462">
    <property type="term" value="P:small-subunit processome assembly"/>
    <property type="evidence" value="ECO:0007669"/>
    <property type="project" value="TreeGrafter"/>
</dbReference>
<organism evidence="7 8">
    <name type="scientific">Fomitopsis schrenkii</name>
    <name type="common">Brown rot fungus</name>
    <dbReference type="NCBI Taxonomy" id="2126942"/>
    <lineage>
        <taxon>Eukaryota</taxon>
        <taxon>Fungi</taxon>
        <taxon>Dikarya</taxon>
        <taxon>Basidiomycota</taxon>
        <taxon>Agaricomycotina</taxon>
        <taxon>Agaricomycetes</taxon>
        <taxon>Polyporales</taxon>
        <taxon>Fomitopsis</taxon>
    </lineage>
</organism>
<dbReference type="InterPro" id="IPR039119">
    <property type="entry name" value="ABT1/Esf2"/>
</dbReference>
<dbReference type="CDD" id="cd12263">
    <property type="entry name" value="RRM_ABT1_like"/>
    <property type="match status" value="1"/>
</dbReference>
<gene>
    <name evidence="7" type="ORF">FOMPIDRAFT_1035738</name>
</gene>
<dbReference type="InterPro" id="IPR035979">
    <property type="entry name" value="RBD_domain_sf"/>
</dbReference>
<evidence type="ECO:0000256" key="5">
    <source>
        <dbReference type="ARBA" id="ARBA00032634"/>
    </source>
</evidence>
<dbReference type="AlphaFoldDB" id="S8FNF8"/>
<evidence type="ECO:0000256" key="2">
    <source>
        <dbReference type="ARBA" id="ARBA00005819"/>
    </source>
</evidence>
<name>S8FNF8_FOMSC</name>
<dbReference type="Proteomes" id="UP000015241">
    <property type="component" value="Unassembled WGS sequence"/>
</dbReference>
<dbReference type="GO" id="GO:0000472">
    <property type="term" value="P:endonucleolytic cleavage to generate mature 5'-end of SSU-rRNA from (SSU-rRNA, 5.8S rRNA, LSU-rRNA)"/>
    <property type="evidence" value="ECO:0007669"/>
    <property type="project" value="TreeGrafter"/>
</dbReference>
<dbReference type="Gene3D" id="3.30.70.330">
    <property type="match status" value="1"/>
</dbReference>
<dbReference type="InterPro" id="IPR012677">
    <property type="entry name" value="Nucleotide-bd_a/b_plait_sf"/>
</dbReference>
<evidence type="ECO:0000256" key="6">
    <source>
        <dbReference type="SAM" id="MobiDB-lite"/>
    </source>
</evidence>
<comment type="subcellular location">
    <subcellularLocation>
        <location evidence="1">Nucleus</location>
        <location evidence="1">Nucleolus</location>
    </subcellularLocation>
</comment>
<dbReference type="PANTHER" id="PTHR12311">
    <property type="entry name" value="ACTIVATOR OF BASAL TRANSCRIPTION 1"/>
    <property type="match status" value="1"/>
</dbReference>
<dbReference type="GO" id="GO:0000480">
    <property type="term" value="P:endonucleolytic cleavage in 5'-ETS of tricistronic rRNA transcript (SSU-rRNA, 5.8S rRNA, LSU-rRNA)"/>
    <property type="evidence" value="ECO:0007669"/>
    <property type="project" value="TreeGrafter"/>
</dbReference>
<dbReference type="OrthoDB" id="287393at2759"/>
<dbReference type="InParanoid" id="S8FNF8"/>
<accession>S8FNF8</accession>
<keyword evidence="8" id="KW-1185">Reference proteome</keyword>
<feature type="region of interest" description="Disordered" evidence="6">
    <location>
        <begin position="180"/>
        <end position="246"/>
    </location>
</feature>
<proteinExistence type="inferred from homology"/>
<dbReference type="HOGENOM" id="CLU_054086_2_0_1"/>
<dbReference type="PANTHER" id="PTHR12311:SF7">
    <property type="entry name" value="ACTIVATOR OF BASAL TRANSCRIPTION 1"/>
    <property type="match status" value="1"/>
</dbReference>
<keyword evidence="3" id="KW-0694">RNA-binding</keyword>